<keyword evidence="6" id="KW-0675">Receptor</keyword>
<evidence type="ECO:0000313" key="10">
    <source>
        <dbReference type="RefSeq" id="XP_025421192.1"/>
    </source>
</evidence>
<keyword evidence="5 8" id="KW-0472">Membrane</keyword>
<dbReference type="GO" id="GO:0030425">
    <property type="term" value="C:dendrite"/>
    <property type="evidence" value="ECO:0007669"/>
    <property type="project" value="TreeGrafter"/>
</dbReference>
<proteinExistence type="predicted"/>
<evidence type="ECO:0000256" key="5">
    <source>
        <dbReference type="ARBA" id="ARBA00023136"/>
    </source>
</evidence>
<feature type="transmembrane region" description="Helical" evidence="8">
    <location>
        <begin position="37"/>
        <end position="58"/>
    </location>
</feature>
<evidence type="ECO:0000256" key="2">
    <source>
        <dbReference type="ARBA" id="ARBA00022475"/>
    </source>
</evidence>
<dbReference type="GO" id="GO:0007635">
    <property type="term" value="P:chemosensory behavior"/>
    <property type="evidence" value="ECO:0007669"/>
    <property type="project" value="TreeGrafter"/>
</dbReference>
<dbReference type="PANTHER" id="PTHR21143:SF133">
    <property type="entry name" value="GUSTATORY AND PHEROMONE RECEPTOR 32A-RELATED"/>
    <property type="match status" value="1"/>
</dbReference>
<dbReference type="OrthoDB" id="6604268at2759"/>
<sequence length="138" mass="15976">MGLSMMNILIVTLFDVYSEVLHAYTSGLEERTTFRSIAMFIIWMMQHFFRFLIIVVTAHNTTKQALETKKIVAEMTNRFLDVKTKEELHIFHNQLSISSIQFTICETFALNNNLFTSAVAAFATYSIILLQFHSKNKI</sequence>
<dbReference type="AlphaFoldDB" id="A0A8B8GEX2"/>
<name>A0A8B8GEX2_9HEMI</name>
<evidence type="ECO:0000256" key="4">
    <source>
        <dbReference type="ARBA" id="ARBA00022989"/>
    </source>
</evidence>
<dbReference type="RefSeq" id="XP_025421192.1">
    <property type="nucleotide sequence ID" value="XM_025565407.1"/>
</dbReference>
<keyword evidence="2" id="KW-1003">Cell membrane</keyword>
<organism evidence="9 10">
    <name type="scientific">Sipha flava</name>
    <name type="common">yellow sugarcane aphid</name>
    <dbReference type="NCBI Taxonomy" id="143950"/>
    <lineage>
        <taxon>Eukaryota</taxon>
        <taxon>Metazoa</taxon>
        <taxon>Ecdysozoa</taxon>
        <taxon>Arthropoda</taxon>
        <taxon>Hexapoda</taxon>
        <taxon>Insecta</taxon>
        <taxon>Pterygota</taxon>
        <taxon>Neoptera</taxon>
        <taxon>Paraneoptera</taxon>
        <taxon>Hemiptera</taxon>
        <taxon>Sternorrhyncha</taxon>
        <taxon>Aphidomorpha</taxon>
        <taxon>Aphidoidea</taxon>
        <taxon>Aphididae</taxon>
        <taxon>Sipha</taxon>
    </lineage>
</organism>
<evidence type="ECO:0000256" key="7">
    <source>
        <dbReference type="ARBA" id="ARBA00023224"/>
    </source>
</evidence>
<dbReference type="GO" id="GO:0050909">
    <property type="term" value="P:sensory perception of taste"/>
    <property type="evidence" value="ECO:0007669"/>
    <property type="project" value="InterPro"/>
</dbReference>
<evidence type="ECO:0000256" key="6">
    <source>
        <dbReference type="ARBA" id="ARBA00023170"/>
    </source>
</evidence>
<evidence type="ECO:0000256" key="1">
    <source>
        <dbReference type="ARBA" id="ARBA00004651"/>
    </source>
</evidence>
<keyword evidence="9" id="KW-1185">Reference proteome</keyword>
<evidence type="ECO:0000313" key="9">
    <source>
        <dbReference type="Proteomes" id="UP000694846"/>
    </source>
</evidence>
<keyword evidence="7" id="KW-0807">Transducer</keyword>
<protein>
    <submittedName>
        <fullName evidence="10">Uncharacterized protein LOC112691250</fullName>
    </submittedName>
</protein>
<dbReference type="GO" id="GO:0043025">
    <property type="term" value="C:neuronal cell body"/>
    <property type="evidence" value="ECO:0007669"/>
    <property type="project" value="TreeGrafter"/>
</dbReference>
<dbReference type="GO" id="GO:0005886">
    <property type="term" value="C:plasma membrane"/>
    <property type="evidence" value="ECO:0007669"/>
    <property type="project" value="UniProtKB-SubCell"/>
</dbReference>
<keyword evidence="3 8" id="KW-0812">Transmembrane</keyword>
<dbReference type="GO" id="GO:0007165">
    <property type="term" value="P:signal transduction"/>
    <property type="evidence" value="ECO:0007669"/>
    <property type="project" value="UniProtKB-KW"/>
</dbReference>
<reference evidence="10" key="1">
    <citation type="submission" date="2025-08" db="UniProtKB">
        <authorList>
            <consortium name="RefSeq"/>
        </authorList>
    </citation>
    <scope>IDENTIFICATION</scope>
    <source>
        <tissue evidence="10">Whole body</tissue>
    </source>
</reference>
<comment type="subcellular location">
    <subcellularLocation>
        <location evidence="1">Cell membrane</location>
        <topology evidence="1">Multi-pass membrane protein</topology>
    </subcellularLocation>
</comment>
<accession>A0A8B8GEX2</accession>
<evidence type="ECO:0000256" key="8">
    <source>
        <dbReference type="SAM" id="Phobius"/>
    </source>
</evidence>
<dbReference type="InterPro" id="IPR013604">
    <property type="entry name" value="7TM_chemorcpt"/>
</dbReference>
<feature type="transmembrane region" description="Helical" evidence="8">
    <location>
        <begin position="114"/>
        <end position="132"/>
    </location>
</feature>
<gene>
    <name evidence="10" type="primary">LOC112691250</name>
</gene>
<dbReference type="GO" id="GO:0008049">
    <property type="term" value="P:male courtship behavior"/>
    <property type="evidence" value="ECO:0007669"/>
    <property type="project" value="TreeGrafter"/>
</dbReference>
<dbReference type="Pfam" id="PF08395">
    <property type="entry name" value="7tm_7"/>
    <property type="match status" value="1"/>
</dbReference>
<dbReference type="Proteomes" id="UP000694846">
    <property type="component" value="Unplaced"/>
</dbReference>
<evidence type="ECO:0000256" key="3">
    <source>
        <dbReference type="ARBA" id="ARBA00022692"/>
    </source>
</evidence>
<dbReference type="GeneID" id="112691250"/>
<keyword evidence="4 8" id="KW-1133">Transmembrane helix</keyword>
<dbReference type="PANTHER" id="PTHR21143">
    <property type="entry name" value="INVERTEBRATE GUSTATORY RECEPTOR"/>
    <property type="match status" value="1"/>
</dbReference>
<dbReference type="GO" id="GO:0030424">
    <property type="term" value="C:axon"/>
    <property type="evidence" value="ECO:0007669"/>
    <property type="project" value="TreeGrafter"/>
</dbReference>